<comment type="similarity">
    <text evidence="1">Belongs to the universal stress protein A family.</text>
</comment>
<dbReference type="InterPro" id="IPR006016">
    <property type="entry name" value="UspA"/>
</dbReference>
<gene>
    <name evidence="3" type="ORF">QWZ14_28235</name>
</gene>
<sequence>MRFKDILVQLDSSAQSASRLRLAADLARRHEAHLTGLLVVDVMTPMLMAGDGGGGAVLGDLLEEMRQDALAAAAKVEAGFRETLRREGLAGEWRLVEGFAPSQVAMQARYADLLILGQPDPEGALTNAAAVLEQALFASGRPVLVVPFAGDFVSIGQNILVGWNAGREAARALADALPLLAAARSVTVFSINPAGGEDGHGEEPGADIALHLARHGVRVSVERTEARGIEPGDILLNQAADTMADLLVVGAYGHSRLREMVLGGVTRTLVRQMTLPVLMAH</sequence>
<dbReference type="EMBL" id="JAUFPN010000206">
    <property type="protein sequence ID" value="MDN3568285.1"/>
    <property type="molecule type" value="Genomic_DNA"/>
</dbReference>
<organism evidence="3 4">
    <name type="scientific">Paeniroseomonas aquatica</name>
    <dbReference type="NCBI Taxonomy" id="373043"/>
    <lineage>
        <taxon>Bacteria</taxon>
        <taxon>Pseudomonadati</taxon>
        <taxon>Pseudomonadota</taxon>
        <taxon>Alphaproteobacteria</taxon>
        <taxon>Acetobacterales</taxon>
        <taxon>Acetobacteraceae</taxon>
        <taxon>Paeniroseomonas</taxon>
    </lineage>
</organism>
<dbReference type="PANTHER" id="PTHR46268">
    <property type="entry name" value="STRESS RESPONSE PROTEIN NHAX"/>
    <property type="match status" value="1"/>
</dbReference>
<evidence type="ECO:0000313" key="4">
    <source>
        <dbReference type="Proteomes" id="UP001529369"/>
    </source>
</evidence>
<proteinExistence type="inferred from homology"/>
<name>A0ABT8AF33_9PROT</name>
<comment type="caution">
    <text evidence="3">The sequence shown here is derived from an EMBL/GenBank/DDBJ whole genome shotgun (WGS) entry which is preliminary data.</text>
</comment>
<reference evidence="4" key="1">
    <citation type="journal article" date="2019" name="Int. J. Syst. Evol. Microbiol.">
        <title>The Global Catalogue of Microorganisms (GCM) 10K type strain sequencing project: providing services to taxonomists for standard genome sequencing and annotation.</title>
        <authorList>
            <consortium name="The Broad Institute Genomics Platform"/>
            <consortium name="The Broad Institute Genome Sequencing Center for Infectious Disease"/>
            <person name="Wu L."/>
            <person name="Ma J."/>
        </authorList>
    </citation>
    <scope>NUCLEOTIDE SEQUENCE [LARGE SCALE GENOMIC DNA]</scope>
    <source>
        <strain evidence="4">CECT 7131</strain>
    </source>
</reference>
<protein>
    <submittedName>
        <fullName evidence="3">Universal stress protein</fullName>
    </submittedName>
</protein>
<dbReference type="RefSeq" id="WP_290320392.1">
    <property type="nucleotide sequence ID" value="NZ_JAUFPN010000206.1"/>
</dbReference>
<dbReference type="InterPro" id="IPR006015">
    <property type="entry name" value="Universal_stress_UspA"/>
</dbReference>
<feature type="domain" description="UspA" evidence="2">
    <location>
        <begin position="157"/>
        <end position="280"/>
    </location>
</feature>
<dbReference type="SUPFAM" id="SSF52402">
    <property type="entry name" value="Adenine nucleotide alpha hydrolases-like"/>
    <property type="match status" value="2"/>
</dbReference>
<accession>A0ABT8AF33</accession>
<dbReference type="Gene3D" id="3.40.50.12370">
    <property type="match status" value="1"/>
</dbReference>
<dbReference type="Proteomes" id="UP001529369">
    <property type="component" value="Unassembled WGS sequence"/>
</dbReference>
<feature type="domain" description="UspA" evidence="2">
    <location>
        <begin position="3"/>
        <end position="84"/>
    </location>
</feature>
<evidence type="ECO:0000313" key="3">
    <source>
        <dbReference type="EMBL" id="MDN3568285.1"/>
    </source>
</evidence>
<evidence type="ECO:0000259" key="2">
    <source>
        <dbReference type="Pfam" id="PF00582"/>
    </source>
</evidence>
<dbReference type="CDD" id="cd00293">
    <property type="entry name" value="USP-like"/>
    <property type="match status" value="1"/>
</dbReference>
<evidence type="ECO:0000256" key="1">
    <source>
        <dbReference type="ARBA" id="ARBA00008791"/>
    </source>
</evidence>
<dbReference type="PANTHER" id="PTHR46268:SF15">
    <property type="entry name" value="UNIVERSAL STRESS PROTEIN HP_0031"/>
    <property type="match status" value="1"/>
</dbReference>
<dbReference type="PRINTS" id="PR01438">
    <property type="entry name" value="UNVRSLSTRESS"/>
</dbReference>
<dbReference type="Pfam" id="PF00582">
    <property type="entry name" value="Usp"/>
    <property type="match status" value="2"/>
</dbReference>
<keyword evidence="4" id="KW-1185">Reference proteome</keyword>